<accession>A0A8J8MGV2</accession>
<dbReference type="KEGG" id="vpy:HZI73_02525"/>
<dbReference type="Pfam" id="PF04250">
    <property type="entry name" value="DUF429"/>
    <property type="match status" value="1"/>
</dbReference>
<reference evidence="1" key="1">
    <citation type="submission" date="2020-07" db="EMBL/GenBank/DDBJ databases">
        <title>Vallitalea pronyensis genome.</title>
        <authorList>
            <person name="Postec A."/>
        </authorList>
    </citation>
    <scope>NUCLEOTIDE SEQUENCE</scope>
    <source>
        <strain evidence="1">FatNI3</strain>
    </source>
</reference>
<dbReference type="InterPro" id="IPR007362">
    <property type="entry name" value="DUF429"/>
</dbReference>
<sequence length="240" mass="27436">MKFIGIDVHLRNNTVAIITDTLDVHRIEFMDRKELTHVVKETAPSIIAVDAPYKLNKGFMNDDNYREKLKPNLKGHFNKKVCEYELSRRNIQPFSTPGKIEGVTGWNGWMLEGFELYDALEKLGYSLIHSENINSVNKGFVEVFPHASFVTTLEYIPANKKTDRGLNERIDILKKLGVKKFQTLVTGSKDAKSDKLDALIAAYTAFCVYKKHVCFVGDVREGEVTLPVMKVRDKYRYAKV</sequence>
<dbReference type="RefSeq" id="WP_212696690.1">
    <property type="nucleotide sequence ID" value="NZ_CP058649.1"/>
</dbReference>
<dbReference type="Proteomes" id="UP000683246">
    <property type="component" value="Chromosome"/>
</dbReference>
<name>A0A8J8MGV2_9FIRM</name>
<evidence type="ECO:0000313" key="1">
    <source>
        <dbReference type="EMBL" id="QUI21226.1"/>
    </source>
</evidence>
<evidence type="ECO:0000313" key="2">
    <source>
        <dbReference type="Proteomes" id="UP000683246"/>
    </source>
</evidence>
<keyword evidence="2" id="KW-1185">Reference proteome</keyword>
<gene>
    <name evidence="1" type="ORF">HZI73_02525</name>
</gene>
<protein>
    <submittedName>
        <fullName evidence="1">DUF429 domain-containing protein</fullName>
    </submittedName>
</protein>
<dbReference type="EMBL" id="CP058649">
    <property type="protein sequence ID" value="QUI21226.1"/>
    <property type="molecule type" value="Genomic_DNA"/>
</dbReference>
<proteinExistence type="predicted"/>
<organism evidence="1 2">
    <name type="scientific">Vallitalea pronyensis</name>
    <dbReference type="NCBI Taxonomy" id="1348613"/>
    <lineage>
        <taxon>Bacteria</taxon>
        <taxon>Bacillati</taxon>
        <taxon>Bacillota</taxon>
        <taxon>Clostridia</taxon>
        <taxon>Lachnospirales</taxon>
        <taxon>Vallitaleaceae</taxon>
        <taxon>Vallitalea</taxon>
    </lineage>
</organism>
<dbReference type="AlphaFoldDB" id="A0A8J8MGV2"/>